<gene>
    <name evidence="1" type="ORF">D104_01995</name>
</gene>
<proteinExistence type="predicted"/>
<dbReference type="PATRIC" id="fig|1208321.3.peg.409"/>
<protein>
    <submittedName>
        <fullName evidence="1">Uncharacterized protein</fullName>
    </submittedName>
</protein>
<sequence length="48" mass="5685">MDYLADTGTKSKMSDSNGLNLKEWYTKFYLVKKSDDKIGETVTWKFWD</sequence>
<evidence type="ECO:0000313" key="2">
    <source>
        <dbReference type="Proteomes" id="UP000018857"/>
    </source>
</evidence>
<reference evidence="1 2" key="1">
    <citation type="journal article" date="2014" name="Genome Announc.">
        <title>Draft Genome Sequence of Marinomonas sp. Strain D104, a Polycyclic Aromatic Hydrocarbon-Degrading Bacterium from the Deep-Sea Sediment of the Arctic Ocean.</title>
        <authorList>
            <person name="Dong C."/>
            <person name="Bai X."/>
            <person name="Lai Q."/>
            <person name="Xie Y."/>
            <person name="Chen X."/>
            <person name="Shao Z."/>
        </authorList>
    </citation>
    <scope>NUCLEOTIDE SEQUENCE [LARGE SCALE GENOMIC DNA]</scope>
    <source>
        <strain evidence="1 2">D104</strain>
    </source>
</reference>
<organism evidence="1 2">
    <name type="scientific">Marinomonas profundimaris</name>
    <dbReference type="NCBI Taxonomy" id="1208321"/>
    <lineage>
        <taxon>Bacteria</taxon>
        <taxon>Pseudomonadati</taxon>
        <taxon>Pseudomonadota</taxon>
        <taxon>Gammaproteobacteria</taxon>
        <taxon>Oceanospirillales</taxon>
        <taxon>Oceanospirillaceae</taxon>
        <taxon>Marinomonas</taxon>
    </lineage>
</organism>
<keyword evidence="2" id="KW-1185">Reference proteome</keyword>
<dbReference type="AlphaFoldDB" id="W1RZJ0"/>
<dbReference type="EMBL" id="AYOZ01000001">
    <property type="protein sequence ID" value="ETI62611.1"/>
    <property type="molecule type" value="Genomic_DNA"/>
</dbReference>
<evidence type="ECO:0000313" key="1">
    <source>
        <dbReference type="EMBL" id="ETI62611.1"/>
    </source>
</evidence>
<accession>W1RZJ0</accession>
<name>W1RZJ0_9GAMM</name>
<comment type="caution">
    <text evidence="1">The sequence shown here is derived from an EMBL/GenBank/DDBJ whole genome shotgun (WGS) entry which is preliminary data.</text>
</comment>
<dbReference type="Proteomes" id="UP000018857">
    <property type="component" value="Unassembled WGS sequence"/>
</dbReference>